<gene>
    <name evidence="14" type="ORF">MEDL_24187</name>
</gene>
<evidence type="ECO:0000256" key="8">
    <source>
        <dbReference type="ARBA" id="ARBA00022884"/>
    </source>
</evidence>
<comment type="catalytic activity">
    <reaction evidence="11">
        <text>ribonucleotidyl-uridine-RNA = a 5'-end dephospho-uridine-RNA + a 3'-end 2',3'-cyclophospho-ribonucleotide-RNA</text>
        <dbReference type="Rhea" id="RHEA:67792"/>
        <dbReference type="Rhea" id="RHEA-COMP:10464"/>
        <dbReference type="Rhea" id="RHEA-COMP:17354"/>
        <dbReference type="Rhea" id="RHEA-COMP:17356"/>
        <dbReference type="ChEBI" id="CHEBI:83064"/>
        <dbReference type="ChEBI" id="CHEBI:173117"/>
        <dbReference type="ChEBI" id="CHEBI:173224"/>
    </reaction>
</comment>
<dbReference type="Pfam" id="PF00226">
    <property type="entry name" value="DnaJ"/>
    <property type="match status" value="1"/>
</dbReference>
<keyword evidence="4 11" id="KW-0540">Nuclease</keyword>
<keyword evidence="15" id="KW-1185">Reference proteome</keyword>
<dbReference type="GO" id="GO:0016829">
    <property type="term" value="F:lyase activity"/>
    <property type="evidence" value="ECO:0007669"/>
    <property type="project" value="UniProtKB-KW"/>
</dbReference>
<comment type="similarity">
    <text evidence="2 11">Belongs to the ENDOU family.</text>
</comment>
<dbReference type="EC" id="4.6.1.-" evidence="11"/>
<dbReference type="InterPro" id="IPR039787">
    <property type="entry name" value="ENDOU"/>
</dbReference>
<name>A0A8S3RP65_MYTED</name>
<dbReference type="PROSITE" id="PS50076">
    <property type="entry name" value="DNAJ_2"/>
    <property type="match status" value="1"/>
</dbReference>
<proteinExistence type="inferred from homology"/>
<comment type="caution">
    <text evidence="14">The sequence shown here is derived from an EMBL/GenBank/DDBJ whole genome shotgun (WGS) entry which is preliminary data.</text>
</comment>
<dbReference type="AlphaFoldDB" id="A0A8S3RP65"/>
<dbReference type="CDD" id="cd21159">
    <property type="entry name" value="XendoU"/>
    <property type="match status" value="1"/>
</dbReference>
<evidence type="ECO:0000256" key="1">
    <source>
        <dbReference type="ARBA" id="ARBA00001936"/>
    </source>
</evidence>
<comment type="subunit">
    <text evidence="3 11">Monomer.</text>
</comment>
<dbReference type="GO" id="GO:0046872">
    <property type="term" value="F:metal ion binding"/>
    <property type="evidence" value="ECO:0007669"/>
    <property type="project" value="UniProtKB-UniRule"/>
</dbReference>
<reference evidence="14" key="1">
    <citation type="submission" date="2021-03" db="EMBL/GenBank/DDBJ databases">
        <authorList>
            <person name="Bekaert M."/>
        </authorList>
    </citation>
    <scope>NUCLEOTIDE SEQUENCE</scope>
</reference>
<evidence type="ECO:0000256" key="11">
    <source>
        <dbReference type="RuleBase" id="RU367085"/>
    </source>
</evidence>
<dbReference type="SUPFAM" id="SSF46565">
    <property type="entry name" value="Chaperone J-domain"/>
    <property type="match status" value="1"/>
</dbReference>
<dbReference type="GO" id="GO:0004521">
    <property type="term" value="F:RNA endonuclease activity"/>
    <property type="evidence" value="ECO:0007669"/>
    <property type="project" value="UniProtKB-UniRule"/>
</dbReference>
<feature type="domain" description="J" evidence="12">
    <location>
        <begin position="256"/>
        <end position="320"/>
    </location>
</feature>
<protein>
    <recommendedName>
        <fullName evidence="11">Uridylate-specific endoribonuclease</fullName>
        <ecNumber evidence="11">4.6.1.-</ecNumber>
    </recommendedName>
</protein>
<evidence type="ECO:0000256" key="7">
    <source>
        <dbReference type="ARBA" id="ARBA00022801"/>
    </source>
</evidence>
<dbReference type="GO" id="GO:0016787">
    <property type="term" value="F:hydrolase activity"/>
    <property type="evidence" value="ECO:0007669"/>
    <property type="project" value="UniProtKB-KW"/>
</dbReference>
<dbReference type="PRINTS" id="PR00625">
    <property type="entry name" value="JDOMAIN"/>
</dbReference>
<evidence type="ECO:0000259" key="12">
    <source>
        <dbReference type="PROSITE" id="PS50076"/>
    </source>
</evidence>
<dbReference type="Gene3D" id="1.10.287.110">
    <property type="entry name" value="DnaJ domain"/>
    <property type="match status" value="1"/>
</dbReference>
<dbReference type="PANTHER" id="PTHR12439">
    <property type="entry name" value="PLACENTAL PROTEIN 11-RELATED"/>
    <property type="match status" value="1"/>
</dbReference>
<dbReference type="InterPro" id="IPR001623">
    <property type="entry name" value="DnaJ_domain"/>
</dbReference>
<evidence type="ECO:0000256" key="4">
    <source>
        <dbReference type="ARBA" id="ARBA00022722"/>
    </source>
</evidence>
<dbReference type="SUPFAM" id="SSF142877">
    <property type="entry name" value="EndoU-like"/>
    <property type="match status" value="1"/>
</dbReference>
<dbReference type="PANTHER" id="PTHR12439:SF42">
    <property type="entry name" value="ENDORIBONUCLEASE-RELATED"/>
    <property type="match status" value="1"/>
</dbReference>
<evidence type="ECO:0000259" key="13">
    <source>
        <dbReference type="PROSITE" id="PS51959"/>
    </source>
</evidence>
<dbReference type="EMBL" id="CAJPWZ010001220">
    <property type="protein sequence ID" value="CAG2210079.1"/>
    <property type="molecule type" value="Genomic_DNA"/>
</dbReference>
<evidence type="ECO:0000313" key="15">
    <source>
        <dbReference type="Proteomes" id="UP000683360"/>
    </source>
</evidence>
<dbReference type="PROSITE" id="PS51959">
    <property type="entry name" value="ENDOU"/>
    <property type="match status" value="1"/>
</dbReference>
<evidence type="ECO:0000256" key="2">
    <source>
        <dbReference type="ARBA" id="ARBA00010168"/>
    </source>
</evidence>
<keyword evidence="9 11" id="KW-0464">Manganese</keyword>
<comment type="cofactor">
    <cofactor evidence="1 11">
        <name>Mn(2+)</name>
        <dbReference type="ChEBI" id="CHEBI:29035"/>
    </cofactor>
</comment>
<keyword evidence="8 11" id="KW-0694">RNA-binding</keyword>
<evidence type="ECO:0000256" key="9">
    <source>
        <dbReference type="ARBA" id="ARBA00023211"/>
    </source>
</evidence>
<dbReference type="InterPro" id="IPR018998">
    <property type="entry name" value="EndoU_C"/>
</dbReference>
<dbReference type="Proteomes" id="UP000683360">
    <property type="component" value="Unassembled WGS sequence"/>
</dbReference>
<evidence type="ECO:0000256" key="10">
    <source>
        <dbReference type="ARBA" id="ARBA00023239"/>
    </source>
</evidence>
<accession>A0A8S3RP65</accession>
<dbReference type="CDD" id="cd06257">
    <property type="entry name" value="DnaJ"/>
    <property type="match status" value="1"/>
</dbReference>
<feature type="domain" description="EndoU" evidence="13">
    <location>
        <begin position="1"/>
        <end position="168"/>
    </location>
</feature>
<evidence type="ECO:0000256" key="5">
    <source>
        <dbReference type="ARBA" id="ARBA00022723"/>
    </source>
</evidence>
<dbReference type="SMART" id="SM00271">
    <property type="entry name" value="DnaJ"/>
    <property type="match status" value="1"/>
</dbReference>
<dbReference type="OrthoDB" id="430326at2759"/>
<evidence type="ECO:0000256" key="6">
    <source>
        <dbReference type="ARBA" id="ARBA00022759"/>
    </source>
</evidence>
<dbReference type="InterPro" id="IPR037227">
    <property type="entry name" value="EndoU-like"/>
</dbReference>
<keyword evidence="7 11" id="KW-0378">Hydrolase</keyword>
<evidence type="ECO:0000313" key="14">
    <source>
        <dbReference type="EMBL" id="CAG2210079.1"/>
    </source>
</evidence>
<organism evidence="14 15">
    <name type="scientific">Mytilus edulis</name>
    <name type="common">Blue mussel</name>
    <dbReference type="NCBI Taxonomy" id="6550"/>
    <lineage>
        <taxon>Eukaryota</taxon>
        <taxon>Metazoa</taxon>
        <taxon>Spiralia</taxon>
        <taxon>Lophotrochozoa</taxon>
        <taxon>Mollusca</taxon>
        <taxon>Bivalvia</taxon>
        <taxon>Autobranchia</taxon>
        <taxon>Pteriomorphia</taxon>
        <taxon>Mytilida</taxon>
        <taxon>Mytiloidea</taxon>
        <taxon>Mytilidae</taxon>
        <taxon>Mytilinae</taxon>
        <taxon>Mytilus</taxon>
    </lineage>
</organism>
<keyword evidence="5 11" id="KW-0479">Metal-binding</keyword>
<dbReference type="GO" id="GO:0003723">
    <property type="term" value="F:RNA binding"/>
    <property type="evidence" value="ECO:0007669"/>
    <property type="project" value="UniProtKB-UniRule"/>
</dbReference>
<keyword evidence="10" id="KW-0456">Lyase</keyword>
<sequence>MKLTYDYLLNNGHVTGEADFKDVLKELWFNLYPRSSSSGTAVDSSGFEHAMVGETRGTVSGFHSWIQFYLEEKKGNLDYQGWVSKADPEIMGAKFTWYGQMKTKGSFFMRVSPEFDLALYSVCALTKPNAICSFTMAGHNIRIQTWDVAHKSATYQLCPFIAYGIVVPLGNEDKEERFTERRATYQLCPFHIVLSFHFGTRTNEERITDSSWEGGQKRSGLKVGRICNTSVTNCSFSATFSQKADAERKMTNPGVNHFAVLGLKPGTSEEEIKRTYKSLAKILHPDKNNDPKAEEKFKNITNSYEVLKSKDRRNMHERELKEMEKYRRAKKYEKKRDYKAEHARRERDYDVRKRNDKRYDYYAHCTPGFSSGGFKSYDDEFSAFFSEKDSFSIRRKNPEDICIEFMPSFTYRNIDDMVKNLITDIVPSVNEKRTSQPRIRNSEEKIGHFKVPSSEFTSFYGRGDPFRDFE</sequence>
<dbReference type="InterPro" id="IPR036869">
    <property type="entry name" value="J_dom_sf"/>
</dbReference>
<keyword evidence="6 11" id="KW-0255">Endonuclease</keyword>
<evidence type="ECO:0000256" key="3">
    <source>
        <dbReference type="ARBA" id="ARBA00011245"/>
    </source>
</evidence>
<dbReference type="Pfam" id="PF09412">
    <property type="entry name" value="XendoU"/>
    <property type="match status" value="1"/>
</dbReference>